<dbReference type="AlphaFoldDB" id="A0A915ID08"/>
<keyword evidence="1" id="KW-1185">Reference proteome</keyword>
<dbReference type="Proteomes" id="UP000887565">
    <property type="component" value="Unplaced"/>
</dbReference>
<sequence length="228" mass="25876">MKNNRIVIFRPPDTVGEALQSARRQTYFISRPIPKKDKCRTRHSQIRLAPTSVIETNDGTYPLCCIVIFRSIRIRLRDVEDFDNDCDRCSLIKNLHIDRKVLAIILAGVSHLKTWQTNRLVDKFRAIYAKSLQQATCKQALPYSVETPADEGLTRNMLASSKWLGRSCKLGPRAQKNIYLTNLEVSTFRFVVVCLYPFSSTTTGRSSIFVSQLLSVLATTARGKVDGY</sequence>
<organism evidence="1 2">
    <name type="scientific">Romanomermis culicivorax</name>
    <name type="common">Nematode worm</name>
    <dbReference type="NCBI Taxonomy" id="13658"/>
    <lineage>
        <taxon>Eukaryota</taxon>
        <taxon>Metazoa</taxon>
        <taxon>Ecdysozoa</taxon>
        <taxon>Nematoda</taxon>
        <taxon>Enoplea</taxon>
        <taxon>Dorylaimia</taxon>
        <taxon>Mermithida</taxon>
        <taxon>Mermithoidea</taxon>
        <taxon>Mermithidae</taxon>
        <taxon>Romanomermis</taxon>
    </lineage>
</organism>
<reference evidence="2" key="1">
    <citation type="submission" date="2022-11" db="UniProtKB">
        <authorList>
            <consortium name="WormBaseParasite"/>
        </authorList>
    </citation>
    <scope>IDENTIFICATION</scope>
</reference>
<evidence type="ECO:0000313" key="2">
    <source>
        <dbReference type="WBParaSite" id="nRc.2.0.1.t11673-RA"/>
    </source>
</evidence>
<name>A0A915ID08_ROMCU</name>
<proteinExistence type="predicted"/>
<accession>A0A915ID08</accession>
<protein>
    <submittedName>
        <fullName evidence="2">Uncharacterized protein</fullName>
    </submittedName>
</protein>
<evidence type="ECO:0000313" key="1">
    <source>
        <dbReference type="Proteomes" id="UP000887565"/>
    </source>
</evidence>
<dbReference type="WBParaSite" id="nRc.2.0.1.t11673-RA">
    <property type="protein sequence ID" value="nRc.2.0.1.t11673-RA"/>
    <property type="gene ID" value="nRc.2.0.1.g11673"/>
</dbReference>